<dbReference type="InterPro" id="IPR001590">
    <property type="entry name" value="Peptidase_M12B"/>
</dbReference>
<keyword evidence="4" id="KW-1185">Reference proteome</keyword>
<dbReference type="GO" id="GO:0006508">
    <property type="term" value="P:proteolysis"/>
    <property type="evidence" value="ECO:0007669"/>
    <property type="project" value="InterPro"/>
</dbReference>
<dbReference type="Ensembl" id="ENSCJPT00005010954.1">
    <property type="protein sequence ID" value="ENSCJPP00005007050.1"/>
    <property type="gene ID" value="ENSCJPG00005006503.1"/>
</dbReference>
<reference evidence="3" key="3">
    <citation type="submission" date="2025-09" db="UniProtKB">
        <authorList>
            <consortium name="Ensembl"/>
        </authorList>
    </citation>
    <scope>IDENTIFICATION</scope>
</reference>
<evidence type="ECO:0000259" key="2">
    <source>
        <dbReference type="PROSITE" id="PS50215"/>
    </source>
</evidence>
<dbReference type="SUPFAM" id="SSF55486">
    <property type="entry name" value="Metalloproteases ('zincins'), catalytic domain"/>
    <property type="match status" value="1"/>
</dbReference>
<comment type="caution">
    <text evidence="1">Lacks conserved residue(s) required for the propagation of feature annotation.</text>
</comment>
<dbReference type="Pfam" id="PF01421">
    <property type="entry name" value="Reprolysin"/>
    <property type="match status" value="1"/>
</dbReference>
<dbReference type="GeneTree" id="ENSGT00940000159822"/>
<dbReference type="Proteomes" id="UP000694412">
    <property type="component" value="Chromosome 1"/>
</dbReference>
<evidence type="ECO:0000313" key="3">
    <source>
        <dbReference type="Ensembl" id="ENSCJPP00005007050.1"/>
    </source>
</evidence>
<dbReference type="InterPro" id="IPR024079">
    <property type="entry name" value="MetalloPept_cat_dom_sf"/>
</dbReference>
<proteinExistence type="predicted"/>
<dbReference type="GO" id="GO:0004222">
    <property type="term" value="F:metalloendopeptidase activity"/>
    <property type="evidence" value="ECO:0007669"/>
    <property type="project" value="InterPro"/>
</dbReference>
<accession>A0A8C2T4U6</accession>
<dbReference type="Gene3D" id="3.40.390.10">
    <property type="entry name" value="Collagenase (Catalytic Domain)"/>
    <property type="match status" value="1"/>
</dbReference>
<name>A0A8C2T4U6_COTJA</name>
<sequence length="244" mass="27600">MVKKWTERQENHANIEHEQCYPLYNHTLSAPSSLCSSPDHSLHSLMLLLLYLGLQSFRSLSTPCYVTCLISPPLQELPHLDNLPLSVRYLELALITNKELFKANGNNKTQMLNLFLSISNILNTVYKQMKLQVVLSAVEMWTTEDQVVATQSLAQTLRSFSSWCQQDAAGRLPYDHVELLLGEHYEERGFTWKGAMCQPNSIGVVSVRGDLTDHNISPKSHIPIQHFTAHRMINCGIVVVGKDL</sequence>
<organism evidence="3 4">
    <name type="scientific">Coturnix japonica</name>
    <name type="common">Japanese quail</name>
    <name type="synonym">Coturnix coturnix japonica</name>
    <dbReference type="NCBI Taxonomy" id="93934"/>
    <lineage>
        <taxon>Eukaryota</taxon>
        <taxon>Metazoa</taxon>
        <taxon>Chordata</taxon>
        <taxon>Craniata</taxon>
        <taxon>Vertebrata</taxon>
        <taxon>Euteleostomi</taxon>
        <taxon>Archelosauria</taxon>
        <taxon>Archosauria</taxon>
        <taxon>Dinosauria</taxon>
        <taxon>Saurischia</taxon>
        <taxon>Theropoda</taxon>
        <taxon>Coelurosauria</taxon>
        <taxon>Aves</taxon>
        <taxon>Neognathae</taxon>
        <taxon>Galloanserae</taxon>
        <taxon>Galliformes</taxon>
        <taxon>Phasianidae</taxon>
        <taxon>Perdicinae</taxon>
        <taxon>Coturnix</taxon>
    </lineage>
</organism>
<dbReference type="PANTHER" id="PTHR11905:SF159">
    <property type="entry name" value="ADAM METALLOPROTEASE"/>
    <property type="match status" value="1"/>
</dbReference>
<reference evidence="3" key="1">
    <citation type="submission" date="2015-11" db="EMBL/GenBank/DDBJ databases">
        <authorList>
            <consortium name="International Coturnix japonica Genome Analysis Consortium"/>
            <person name="Warren W."/>
            <person name="Burt D.W."/>
            <person name="Antin P.B."/>
            <person name="Lanford R."/>
            <person name="Gros J."/>
            <person name="Wilson R.K."/>
        </authorList>
    </citation>
    <scope>NUCLEOTIDE SEQUENCE [LARGE SCALE GENOMIC DNA]</scope>
</reference>
<dbReference type="PROSITE" id="PS50215">
    <property type="entry name" value="ADAM_MEPRO"/>
    <property type="match status" value="1"/>
</dbReference>
<dbReference type="PANTHER" id="PTHR11905">
    <property type="entry name" value="ADAM A DISINTEGRIN AND METALLOPROTEASE DOMAIN"/>
    <property type="match status" value="1"/>
</dbReference>
<dbReference type="AlphaFoldDB" id="A0A8C2T4U6"/>
<protein>
    <recommendedName>
        <fullName evidence="2">Peptidase M12B domain-containing protein</fullName>
    </recommendedName>
</protein>
<evidence type="ECO:0000313" key="4">
    <source>
        <dbReference type="Proteomes" id="UP000694412"/>
    </source>
</evidence>
<evidence type="ECO:0000256" key="1">
    <source>
        <dbReference type="PROSITE-ProRule" id="PRU00276"/>
    </source>
</evidence>
<reference evidence="3" key="2">
    <citation type="submission" date="2025-08" db="UniProtKB">
        <authorList>
            <consortium name="Ensembl"/>
        </authorList>
    </citation>
    <scope>IDENTIFICATION</scope>
</reference>
<feature type="domain" description="Peptidase M12B" evidence="2">
    <location>
        <begin position="88"/>
        <end position="205"/>
    </location>
</feature>